<proteinExistence type="predicted"/>
<protein>
    <submittedName>
        <fullName evidence="1">Uncharacterized protein</fullName>
    </submittedName>
</protein>
<reference evidence="1 2" key="1">
    <citation type="journal article" date="2015" name="Genome Biol. Evol.">
        <title>Comparative Genomics of a Bacterivorous Green Alga Reveals Evolutionary Causalities and Consequences of Phago-Mixotrophic Mode of Nutrition.</title>
        <authorList>
            <person name="Burns J.A."/>
            <person name="Paasch A."/>
            <person name="Narechania A."/>
            <person name="Kim E."/>
        </authorList>
    </citation>
    <scope>NUCLEOTIDE SEQUENCE [LARGE SCALE GENOMIC DNA]</scope>
    <source>
        <strain evidence="1 2">PLY_AMNH</strain>
    </source>
</reference>
<dbReference type="AlphaFoldDB" id="A0AAE0GVJ1"/>
<gene>
    <name evidence="1" type="ORF">CYMTET_7164</name>
</gene>
<dbReference type="EMBL" id="LGRX02001916">
    <property type="protein sequence ID" value="KAK3285219.1"/>
    <property type="molecule type" value="Genomic_DNA"/>
</dbReference>
<sequence>MPGRGTKGGGAVSLVWRHADCKHAGNTDEAARVVVPLECGDVAVFCSSHRLERRVHTAVDSDAKHSVVVPLRHGMQEVHDGVRFGFGMIFNLAQ</sequence>
<accession>A0AAE0GVJ1</accession>
<keyword evidence="2" id="KW-1185">Reference proteome</keyword>
<dbReference type="Proteomes" id="UP001190700">
    <property type="component" value="Unassembled WGS sequence"/>
</dbReference>
<evidence type="ECO:0000313" key="2">
    <source>
        <dbReference type="Proteomes" id="UP001190700"/>
    </source>
</evidence>
<organism evidence="1 2">
    <name type="scientific">Cymbomonas tetramitiformis</name>
    <dbReference type="NCBI Taxonomy" id="36881"/>
    <lineage>
        <taxon>Eukaryota</taxon>
        <taxon>Viridiplantae</taxon>
        <taxon>Chlorophyta</taxon>
        <taxon>Pyramimonadophyceae</taxon>
        <taxon>Pyramimonadales</taxon>
        <taxon>Pyramimonadaceae</taxon>
        <taxon>Cymbomonas</taxon>
    </lineage>
</organism>
<name>A0AAE0GVJ1_9CHLO</name>
<evidence type="ECO:0000313" key="1">
    <source>
        <dbReference type="EMBL" id="KAK3285219.1"/>
    </source>
</evidence>
<comment type="caution">
    <text evidence="1">The sequence shown here is derived from an EMBL/GenBank/DDBJ whole genome shotgun (WGS) entry which is preliminary data.</text>
</comment>